<feature type="transmembrane region" description="Helical" evidence="9">
    <location>
        <begin position="69"/>
        <end position="95"/>
    </location>
</feature>
<dbReference type="InterPro" id="IPR017452">
    <property type="entry name" value="GPCR_Rhodpsn_7TM"/>
</dbReference>
<dbReference type="GO" id="GO:0005000">
    <property type="term" value="F:vasopressin receptor activity"/>
    <property type="evidence" value="ECO:0007669"/>
    <property type="project" value="TreeGrafter"/>
</dbReference>
<evidence type="ECO:0000256" key="4">
    <source>
        <dbReference type="ARBA" id="ARBA00022692"/>
    </source>
</evidence>
<dbReference type="Gene3D" id="1.20.1070.10">
    <property type="entry name" value="Rhodopsin 7-helix transmembrane proteins"/>
    <property type="match status" value="1"/>
</dbReference>
<dbReference type="PANTHER" id="PTHR24241:SF161">
    <property type="entry name" value="G-PROTEIN COUPLED RECEPTORS FAMILY 1 PROFILE DOMAIN-CONTAINING PROTEIN"/>
    <property type="match status" value="1"/>
</dbReference>
<keyword evidence="3" id="KW-1003">Cell membrane</keyword>
<keyword evidence="6 9" id="KW-0472">Membrane</keyword>
<comment type="similarity">
    <text evidence="2">Belongs to the G-protein coupled receptor 1 family.</text>
</comment>
<keyword evidence="4 9" id="KW-0812">Transmembrane</keyword>
<evidence type="ECO:0000256" key="2">
    <source>
        <dbReference type="ARBA" id="ARBA00010663"/>
    </source>
</evidence>
<evidence type="ECO:0000256" key="3">
    <source>
        <dbReference type="ARBA" id="ARBA00022475"/>
    </source>
</evidence>
<comment type="subcellular location">
    <subcellularLocation>
        <location evidence="1">Cell membrane</location>
        <topology evidence="1">Multi-pass membrane protein</topology>
    </subcellularLocation>
</comment>
<reference evidence="11" key="1">
    <citation type="journal article" date="2024" name="Gigascience">
        <title>Chromosome-level genome of the poultry shaft louse Menopon gallinae provides insight into the host-switching and adaptive evolution of parasitic lice.</title>
        <authorList>
            <person name="Xu Y."/>
            <person name="Ma L."/>
            <person name="Liu S."/>
            <person name="Liang Y."/>
            <person name="Liu Q."/>
            <person name="He Z."/>
            <person name="Tian L."/>
            <person name="Duan Y."/>
            <person name="Cai W."/>
            <person name="Li H."/>
            <person name="Song F."/>
        </authorList>
    </citation>
    <scope>NUCLEOTIDE SEQUENCE</scope>
    <source>
        <strain evidence="11">Cailab_2023a</strain>
    </source>
</reference>
<dbReference type="PANTHER" id="PTHR24241">
    <property type="entry name" value="NEUROPEPTIDE RECEPTOR-RELATED G-PROTEIN COUPLED RECEPTOR"/>
    <property type="match status" value="1"/>
</dbReference>
<dbReference type="PRINTS" id="PR00237">
    <property type="entry name" value="GPCRRHODOPSN"/>
</dbReference>
<feature type="region of interest" description="Disordered" evidence="8">
    <location>
        <begin position="1"/>
        <end position="20"/>
    </location>
</feature>
<dbReference type="GO" id="GO:0005886">
    <property type="term" value="C:plasma membrane"/>
    <property type="evidence" value="ECO:0007669"/>
    <property type="project" value="UniProtKB-SubCell"/>
</dbReference>
<feature type="transmembrane region" description="Helical" evidence="9">
    <location>
        <begin position="34"/>
        <end position="57"/>
    </location>
</feature>
<feature type="domain" description="G-protein coupled receptors family 1 profile" evidence="10">
    <location>
        <begin position="47"/>
        <end position="106"/>
    </location>
</feature>
<dbReference type="GO" id="GO:0042277">
    <property type="term" value="F:peptide binding"/>
    <property type="evidence" value="ECO:0007669"/>
    <property type="project" value="TreeGrafter"/>
</dbReference>
<dbReference type="SUPFAM" id="SSF81321">
    <property type="entry name" value="Family A G protein-coupled receptor-like"/>
    <property type="match status" value="1"/>
</dbReference>
<feature type="compositionally biased region" description="Basic and acidic residues" evidence="8">
    <location>
        <begin position="1"/>
        <end position="13"/>
    </location>
</feature>
<evidence type="ECO:0000313" key="11">
    <source>
        <dbReference type="EMBL" id="KAL0269366.1"/>
    </source>
</evidence>
<dbReference type="AlphaFoldDB" id="A0AAW2HIL3"/>
<comment type="caution">
    <text evidence="11">The sequence shown here is derived from an EMBL/GenBank/DDBJ whole genome shotgun (WGS) entry which is preliminary data.</text>
</comment>
<evidence type="ECO:0000256" key="1">
    <source>
        <dbReference type="ARBA" id="ARBA00004651"/>
    </source>
</evidence>
<sequence>MHKSGDSADEPKNNVENATVEARDRDEDLAKVEIGTLAVILVVTVVGNSMVLVALYAKRRNIVKNAFPRMYFFIFHLCVADLITAFLFVLSQLIWDITYRELVKML</sequence>
<dbReference type="InterPro" id="IPR000276">
    <property type="entry name" value="GPCR_Rhodpsn"/>
</dbReference>
<evidence type="ECO:0000256" key="8">
    <source>
        <dbReference type="SAM" id="MobiDB-lite"/>
    </source>
</evidence>
<dbReference type="PROSITE" id="PS50262">
    <property type="entry name" value="G_PROTEIN_RECEP_F1_2"/>
    <property type="match status" value="1"/>
</dbReference>
<name>A0AAW2HIL3_9NEOP</name>
<evidence type="ECO:0000256" key="5">
    <source>
        <dbReference type="ARBA" id="ARBA00022989"/>
    </source>
</evidence>
<evidence type="ECO:0000256" key="6">
    <source>
        <dbReference type="ARBA" id="ARBA00023136"/>
    </source>
</evidence>
<dbReference type="GO" id="GO:0032870">
    <property type="term" value="P:cellular response to hormone stimulus"/>
    <property type="evidence" value="ECO:0007669"/>
    <property type="project" value="TreeGrafter"/>
</dbReference>
<dbReference type="EMBL" id="JARGDH010000004">
    <property type="protein sequence ID" value="KAL0269366.1"/>
    <property type="molecule type" value="Genomic_DNA"/>
</dbReference>
<protein>
    <recommendedName>
        <fullName evidence="10">G-protein coupled receptors family 1 profile domain-containing protein</fullName>
    </recommendedName>
</protein>
<evidence type="ECO:0000256" key="9">
    <source>
        <dbReference type="SAM" id="Phobius"/>
    </source>
</evidence>
<organism evidence="11">
    <name type="scientific">Menopon gallinae</name>
    <name type="common">poultry shaft louse</name>
    <dbReference type="NCBI Taxonomy" id="328185"/>
    <lineage>
        <taxon>Eukaryota</taxon>
        <taxon>Metazoa</taxon>
        <taxon>Ecdysozoa</taxon>
        <taxon>Arthropoda</taxon>
        <taxon>Hexapoda</taxon>
        <taxon>Insecta</taxon>
        <taxon>Pterygota</taxon>
        <taxon>Neoptera</taxon>
        <taxon>Paraneoptera</taxon>
        <taxon>Psocodea</taxon>
        <taxon>Troctomorpha</taxon>
        <taxon>Phthiraptera</taxon>
        <taxon>Amblycera</taxon>
        <taxon>Menoponidae</taxon>
        <taxon>Menopon</taxon>
    </lineage>
</organism>
<gene>
    <name evidence="11" type="ORF">PYX00_007124</name>
</gene>
<proteinExistence type="inferred from homology"/>
<keyword evidence="5 9" id="KW-1133">Transmembrane helix</keyword>
<evidence type="ECO:0000256" key="7">
    <source>
        <dbReference type="ARBA" id="ARBA00023170"/>
    </source>
</evidence>
<keyword evidence="7" id="KW-0675">Receptor</keyword>
<accession>A0AAW2HIL3</accession>
<evidence type="ECO:0000259" key="10">
    <source>
        <dbReference type="PROSITE" id="PS50262"/>
    </source>
</evidence>